<evidence type="ECO:0000256" key="14">
    <source>
        <dbReference type="ARBA" id="ARBA00023264"/>
    </source>
</evidence>
<dbReference type="InterPro" id="IPR000829">
    <property type="entry name" value="DAGK"/>
</dbReference>
<evidence type="ECO:0000256" key="11">
    <source>
        <dbReference type="ARBA" id="ARBA00023098"/>
    </source>
</evidence>
<dbReference type="GO" id="GO:0036433">
    <property type="term" value="F:di-trans, poly-cis-undecaprenol kinase activity"/>
    <property type="evidence" value="ECO:0007669"/>
    <property type="project" value="UniProtKB-EC"/>
</dbReference>
<protein>
    <submittedName>
        <fullName evidence="16">Undecaprenol kinase</fullName>
        <ecNumber evidence="16">2.7.1.66</ecNumber>
    </submittedName>
</protein>
<dbReference type="Proteomes" id="UP000789707">
    <property type="component" value="Unassembled WGS sequence"/>
</dbReference>
<keyword evidence="5 16" id="KW-0808">Transferase</keyword>
<keyword evidence="11" id="KW-0443">Lipid metabolism</keyword>
<dbReference type="EMBL" id="CAKKNS010000001">
    <property type="protein sequence ID" value="CAH0415816.1"/>
    <property type="molecule type" value="Genomic_DNA"/>
</dbReference>
<keyword evidence="6 15" id="KW-0812">Transmembrane</keyword>
<dbReference type="EC" id="2.7.1.66" evidence="16"/>
<evidence type="ECO:0000256" key="2">
    <source>
        <dbReference type="ARBA" id="ARBA00005967"/>
    </source>
</evidence>
<keyword evidence="14" id="KW-1208">Phospholipid metabolism</keyword>
<evidence type="ECO:0000256" key="3">
    <source>
        <dbReference type="ARBA" id="ARBA00022475"/>
    </source>
</evidence>
<organism evidence="16 17">
    <name type="scientific">Periweissella fabaria</name>
    <dbReference type="NCBI Taxonomy" id="546157"/>
    <lineage>
        <taxon>Bacteria</taxon>
        <taxon>Bacillati</taxon>
        <taxon>Bacillota</taxon>
        <taxon>Bacilli</taxon>
        <taxon>Lactobacillales</taxon>
        <taxon>Lactobacillaceae</taxon>
        <taxon>Periweissella</taxon>
    </lineage>
</organism>
<name>A0ABM8Z3I2_9LACO</name>
<feature type="transmembrane region" description="Helical" evidence="15">
    <location>
        <begin position="69"/>
        <end position="96"/>
    </location>
</feature>
<sequence>MHLDSHDKHITPGQPQIDKNQNFRQSFGHAIGGVWLVIKKERNMRFHLLMSIIVVALGLWFKIGRSDWLWISVAIFSVITAEFLNTIVESIVDLVVGKSYHILAKTAKDVAAASTLVAAFFAVVIGLIIFEPYIWFLLSPK</sequence>
<dbReference type="PANTHER" id="PTHR34299">
    <property type="entry name" value="DIACYLGLYCEROL KINASE"/>
    <property type="match status" value="1"/>
</dbReference>
<keyword evidence="13" id="KW-0594">Phospholipid biosynthesis</keyword>
<evidence type="ECO:0000256" key="5">
    <source>
        <dbReference type="ARBA" id="ARBA00022679"/>
    </source>
</evidence>
<feature type="transmembrane region" description="Helical" evidence="15">
    <location>
        <begin position="46"/>
        <end position="63"/>
    </location>
</feature>
<proteinExistence type="inferred from homology"/>
<evidence type="ECO:0000256" key="6">
    <source>
        <dbReference type="ARBA" id="ARBA00022692"/>
    </source>
</evidence>
<reference evidence="16 17" key="1">
    <citation type="submission" date="2021-11" db="EMBL/GenBank/DDBJ databases">
        <authorList>
            <person name="Depoorter E."/>
        </authorList>
    </citation>
    <scope>NUCLEOTIDE SEQUENCE [LARGE SCALE GENOMIC DNA]</scope>
    <source>
        <strain evidence="16 17">LMG 24289</strain>
    </source>
</reference>
<dbReference type="InterPro" id="IPR033717">
    <property type="entry name" value="UDPK"/>
</dbReference>
<evidence type="ECO:0000256" key="12">
    <source>
        <dbReference type="ARBA" id="ARBA00023136"/>
    </source>
</evidence>
<evidence type="ECO:0000256" key="9">
    <source>
        <dbReference type="ARBA" id="ARBA00022840"/>
    </source>
</evidence>
<comment type="caution">
    <text evidence="16">The sequence shown here is derived from an EMBL/GenBank/DDBJ whole genome shotgun (WGS) entry which is preliminary data.</text>
</comment>
<evidence type="ECO:0000313" key="16">
    <source>
        <dbReference type="EMBL" id="CAH0415816.1"/>
    </source>
</evidence>
<evidence type="ECO:0000256" key="15">
    <source>
        <dbReference type="SAM" id="Phobius"/>
    </source>
</evidence>
<evidence type="ECO:0000256" key="8">
    <source>
        <dbReference type="ARBA" id="ARBA00022777"/>
    </source>
</evidence>
<dbReference type="InterPro" id="IPR036945">
    <property type="entry name" value="DAGK_sf"/>
</dbReference>
<evidence type="ECO:0000256" key="1">
    <source>
        <dbReference type="ARBA" id="ARBA00004651"/>
    </source>
</evidence>
<keyword evidence="3" id="KW-1003">Cell membrane</keyword>
<keyword evidence="8 16" id="KW-0418">Kinase</keyword>
<gene>
    <name evidence="16" type="primary">dgkA</name>
    <name evidence="16" type="ORF">WFA24289_00114</name>
</gene>
<evidence type="ECO:0000256" key="13">
    <source>
        <dbReference type="ARBA" id="ARBA00023209"/>
    </source>
</evidence>
<evidence type="ECO:0000256" key="10">
    <source>
        <dbReference type="ARBA" id="ARBA00022989"/>
    </source>
</evidence>
<evidence type="ECO:0000256" key="4">
    <source>
        <dbReference type="ARBA" id="ARBA00022516"/>
    </source>
</evidence>
<keyword evidence="7" id="KW-0547">Nucleotide-binding</keyword>
<accession>A0ABM8Z3I2</accession>
<keyword evidence="12 15" id="KW-0472">Membrane</keyword>
<keyword evidence="4" id="KW-0444">Lipid biosynthesis</keyword>
<keyword evidence="9" id="KW-0067">ATP-binding</keyword>
<evidence type="ECO:0000313" key="17">
    <source>
        <dbReference type="Proteomes" id="UP000789707"/>
    </source>
</evidence>
<evidence type="ECO:0000256" key="7">
    <source>
        <dbReference type="ARBA" id="ARBA00022741"/>
    </source>
</evidence>
<dbReference type="CDD" id="cd14265">
    <property type="entry name" value="UDPK_IM_like"/>
    <property type="match status" value="1"/>
</dbReference>
<dbReference type="RefSeq" id="WP_230095896.1">
    <property type="nucleotide sequence ID" value="NZ_CAKKNS010000001.1"/>
</dbReference>
<keyword evidence="17" id="KW-1185">Reference proteome</keyword>
<dbReference type="Pfam" id="PF01219">
    <property type="entry name" value="DAGK_prokar"/>
    <property type="match status" value="1"/>
</dbReference>
<dbReference type="PANTHER" id="PTHR34299:SF1">
    <property type="entry name" value="DIACYLGLYCEROL KINASE"/>
    <property type="match status" value="1"/>
</dbReference>
<keyword evidence="10 15" id="KW-1133">Transmembrane helix</keyword>
<comment type="subcellular location">
    <subcellularLocation>
        <location evidence="1">Cell membrane</location>
        <topology evidence="1">Multi-pass membrane protein</topology>
    </subcellularLocation>
</comment>
<dbReference type="Gene3D" id="1.10.287.3610">
    <property type="match status" value="1"/>
</dbReference>
<feature type="transmembrane region" description="Helical" evidence="15">
    <location>
        <begin position="116"/>
        <end position="138"/>
    </location>
</feature>
<comment type="similarity">
    <text evidence="2">Belongs to the bacterial diacylglycerol kinase family.</text>
</comment>